<sequence>MGLLPIFSKNWSEYSPPKKKSSKFSNSPATQLNLQMPNLFSPTS</sequence>
<evidence type="ECO:0000313" key="2">
    <source>
        <dbReference type="EMBL" id="MBX49174.1"/>
    </source>
</evidence>
<protein>
    <submittedName>
        <fullName evidence="2">Uncharacterized protein</fullName>
    </submittedName>
</protein>
<proteinExistence type="predicted"/>
<reference evidence="2" key="1">
    <citation type="submission" date="2018-02" db="EMBL/GenBank/DDBJ databases">
        <title>Rhizophora mucronata_Transcriptome.</title>
        <authorList>
            <person name="Meera S.P."/>
            <person name="Sreeshan A."/>
            <person name="Augustine A."/>
        </authorList>
    </citation>
    <scope>NUCLEOTIDE SEQUENCE</scope>
    <source>
        <tissue evidence="2">Leaf</tissue>
    </source>
</reference>
<feature type="region of interest" description="Disordered" evidence="1">
    <location>
        <begin position="1"/>
        <end position="44"/>
    </location>
</feature>
<dbReference type="EMBL" id="GGEC01068690">
    <property type="protein sequence ID" value="MBX49174.1"/>
    <property type="molecule type" value="Transcribed_RNA"/>
</dbReference>
<dbReference type="AlphaFoldDB" id="A0A2P2P347"/>
<evidence type="ECO:0000256" key="1">
    <source>
        <dbReference type="SAM" id="MobiDB-lite"/>
    </source>
</evidence>
<name>A0A2P2P347_RHIMU</name>
<organism evidence="2">
    <name type="scientific">Rhizophora mucronata</name>
    <name type="common">Asiatic mangrove</name>
    <dbReference type="NCBI Taxonomy" id="61149"/>
    <lineage>
        <taxon>Eukaryota</taxon>
        <taxon>Viridiplantae</taxon>
        <taxon>Streptophyta</taxon>
        <taxon>Embryophyta</taxon>
        <taxon>Tracheophyta</taxon>
        <taxon>Spermatophyta</taxon>
        <taxon>Magnoliopsida</taxon>
        <taxon>eudicotyledons</taxon>
        <taxon>Gunneridae</taxon>
        <taxon>Pentapetalae</taxon>
        <taxon>rosids</taxon>
        <taxon>fabids</taxon>
        <taxon>Malpighiales</taxon>
        <taxon>Rhizophoraceae</taxon>
        <taxon>Rhizophora</taxon>
    </lineage>
</organism>
<feature type="compositionally biased region" description="Polar residues" evidence="1">
    <location>
        <begin position="29"/>
        <end position="44"/>
    </location>
</feature>
<accession>A0A2P2P347</accession>